<evidence type="ECO:0000313" key="7">
    <source>
        <dbReference type="EMBL" id="EOH96224.1"/>
    </source>
</evidence>
<evidence type="ECO:0000256" key="2">
    <source>
        <dbReference type="ARBA" id="ARBA00022801"/>
    </source>
</evidence>
<evidence type="ECO:0000256" key="5">
    <source>
        <dbReference type="ARBA" id="ARBA00049117"/>
    </source>
</evidence>
<keyword evidence="3" id="KW-0143">Chaperone</keyword>
<dbReference type="SUPFAM" id="SSF52540">
    <property type="entry name" value="P-loop containing nucleoside triphosphate hydrolases"/>
    <property type="match status" value="1"/>
</dbReference>
<reference evidence="7 8" key="1">
    <citation type="submission" date="2013-02" db="EMBL/GenBank/DDBJ databases">
        <title>The Genome Sequence of Enterococcus pallens BAA-351.</title>
        <authorList>
            <consortium name="The Broad Institute Genome Sequencing Platform"/>
            <consortium name="The Broad Institute Genome Sequencing Center for Infectious Disease"/>
            <person name="Earl A.M."/>
            <person name="Gilmore M.S."/>
            <person name="Lebreton F."/>
            <person name="Walker B."/>
            <person name="Young S.K."/>
            <person name="Zeng Q."/>
            <person name="Gargeya S."/>
            <person name="Fitzgerald M."/>
            <person name="Haas B."/>
            <person name="Abouelleil A."/>
            <person name="Alvarado L."/>
            <person name="Arachchi H.M."/>
            <person name="Berlin A.M."/>
            <person name="Chapman S.B."/>
            <person name="Dewar J."/>
            <person name="Goldberg J."/>
            <person name="Griggs A."/>
            <person name="Gujja S."/>
            <person name="Hansen M."/>
            <person name="Howarth C."/>
            <person name="Imamovic A."/>
            <person name="Larimer J."/>
            <person name="McCowan C."/>
            <person name="Murphy C."/>
            <person name="Neiman D."/>
            <person name="Pearson M."/>
            <person name="Priest M."/>
            <person name="Roberts A."/>
            <person name="Saif S."/>
            <person name="Shea T."/>
            <person name="Sisk P."/>
            <person name="Sykes S."/>
            <person name="Wortman J."/>
            <person name="Nusbaum C."/>
            <person name="Birren B."/>
        </authorList>
    </citation>
    <scope>NUCLEOTIDE SEQUENCE [LARGE SCALE GENOMIC DNA]</scope>
    <source>
        <strain evidence="7 8">ATCC BAA-351</strain>
    </source>
</reference>
<dbReference type="CDD" id="cd03112">
    <property type="entry name" value="CobW-like"/>
    <property type="match status" value="1"/>
</dbReference>
<dbReference type="HOGENOM" id="CLU_017452_0_2_9"/>
<dbReference type="PANTHER" id="PTHR13748:SF62">
    <property type="entry name" value="COBW DOMAIN-CONTAINING PROTEIN"/>
    <property type="match status" value="1"/>
</dbReference>
<dbReference type="GO" id="GO:0016787">
    <property type="term" value="F:hydrolase activity"/>
    <property type="evidence" value="ECO:0007669"/>
    <property type="project" value="UniProtKB-KW"/>
</dbReference>
<dbReference type="Proteomes" id="UP000013782">
    <property type="component" value="Unassembled WGS sequence"/>
</dbReference>
<evidence type="ECO:0000256" key="4">
    <source>
        <dbReference type="ARBA" id="ARBA00034320"/>
    </source>
</evidence>
<comment type="similarity">
    <text evidence="4">Belongs to the SIMIBI class G3E GTPase family. ZNG1 subfamily.</text>
</comment>
<dbReference type="Gene3D" id="3.30.1220.10">
    <property type="entry name" value="CobW-like, C-terminal domain"/>
    <property type="match status" value="1"/>
</dbReference>
<dbReference type="eggNOG" id="COG0523">
    <property type="taxonomic scope" value="Bacteria"/>
</dbReference>
<dbReference type="SUPFAM" id="SSF90002">
    <property type="entry name" value="Hypothetical protein YjiA, C-terminal domain"/>
    <property type="match status" value="1"/>
</dbReference>
<evidence type="ECO:0000256" key="1">
    <source>
        <dbReference type="ARBA" id="ARBA00022741"/>
    </source>
</evidence>
<dbReference type="PANTHER" id="PTHR13748">
    <property type="entry name" value="COBW-RELATED"/>
    <property type="match status" value="1"/>
</dbReference>
<dbReference type="Pfam" id="PF02492">
    <property type="entry name" value="cobW"/>
    <property type="match status" value="1"/>
</dbReference>
<dbReference type="InterPro" id="IPR027417">
    <property type="entry name" value="P-loop_NTPase"/>
</dbReference>
<keyword evidence="2" id="KW-0378">Hydrolase</keyword>
<name>R2T7H8_9ENTE</name>
<dbReference type="InterPro" id="IPR051316">
    <property type="entry name" value="Zinc-reg_GTPase_activator"/>
</dbReference>
<dbReference type="InterPro" id="IPR011629">
    <property type="entry name" value="CobW-like_C"/>
</dbReference>
<organism evidence="7 8">
    <name type="scientific">Enterococcus pallens ATCC BAA-351</name>
    <dbReference type="NCBI Taxonomy" id="1158607"/>
    <lineage>
        <taxon>Bacteria</taxon>
        <taxon>Bacillati</taxon>
        <taxon>Bacillota</taxon>
        <taxon>Bacilli</taxon>
        <taxon>Lactobacillales</taxon>
        <taxon>Enterococcaceae</taxon>
        <taxon>Enterococcus</taxon>
    </lineage>
</organism>
<dbReference type="InterPro" id="IPR036627">
    <property type="entry name" value="CobW-likC_sf"/>
</dbReference>
<evidence type="ECO:0000259" key="6">
    <source>
        <dbReference type="SMART" id="SM00833"/>
    </source>
</evidence>
<keyword evidence="1" id="KW-0547">Nucleotide-binding</keyword>
<keyword evidence="8" id="KW-1185">Reference proteome</keyword>
<dbReference type="PATRIC" id="fig|1158607.3.peg.874"/>
<proteinExistence type="inferred from homology"/>
<comment type="caution">
    <text evidence="7">The sequence shown here is derived from an EMBL/GenBank/DDBJ whole genome shotgun (WGS) entry which is preliminary data.</text>
</comment>
<protein>
    <recommendedName>
        <fullName evidence="6">CobW C-terminal domain-containing protein</fullName>
    </recommendedName>
</protein>
<dbReference type="EMBL" id="AJAQ01000008">
    <property type="protein sequence ID" value="EOH96224.1"/>
    <property type="molecule type" value="Genomic_DNA"/>
</dbReference>
<sequence length="325" mass="36482">MGIPITVVSGFLGSGKTTLINQVLKGSNLAPEEIVIIENEFGEIGIDHELLLHSQERIFQMNGGCICCSLRTDLINALSAVLEVFVDHGYPIKQVIIETSGISDPQPIMQTIVTTPRIRSCFYLDSVVTVVDSDHFERNFLYPEAVKQLAIADRVFISEKSKAGAAKIPKIVQEIKTINPLADFHTFSFSTKQALLADHVLGIARFNQPLQLIRDVGHHSHEEEHHQLKHKFGALNLQAPKAIPEKLLLRWLDWLLINNPDNIFRMKGFIQLAEQEFLTELQGVNQIIQFTPTTREAEGNTLELVVIGQNLDQTAIHQAFDKIQR</sequence>
<gene>
    <name evidence="7" type="ORF">UAU_00873</name>
</gene>
<feature type="domain" description="CobW C-terminal" evidence="6">
    <location>
        <begin position="232"/>
        <end position="324"/>
    </location>
</feature>
<comment type="catalytic activity">
    <reaction evidence="5">
        <text>GTP + H2O = GDP + phosphate + H(+)</text>
        <dbReference type="Rhea" id="RHEA:19669"/>
        <dbReference type="ChEBI" id="CHEBI:15377"/>
        <dbReference type="ChEBI" id="CHEBI:15378"/>
        <dbReference type="ChEBI" id="CHEBI:37565"/>
        <dbReference type="ChEBI" id="CHEBI:43474"/>
        <dbReference type="ChEBI" id="CHEBI:58189"/>
    </reaction>
    <physiologicalReaction direction="left-to-right" evidence="5">
        <dbReference type="Rhea" id="RHEA:19670"/>
    </physiologicalReaction>
</comment>
<dbReference type="InterPro" id="IPR003495">
    <property type="entry name" value="CobW/HypB/UreG_nucleotide-bd"/>
</dbReference>
<dbReference type="AlphaFoldDB" id="R2T7H8"/>
<accession>R2T7H8</accession>
<dbReference type="OrthoDB" id="9808822at2"/>
<dbReference type="RefSeq" id="WP_010755929.1">
    <property type="nucleotide sequence ID" value="NZ_ASWD01000007.1"/>
</dbReference>
<dbReference type="STRING" id="160454.RV10_GL003943"/>
<dbReference type="Gene3D" id="3.40.50.300">
    <property type="entry name" value="P-loop containing nucleotide triphosphate hydrolases"/>
    <property type="match status" value="1"/>
</dbReference>
<evidence type="ECO:0000256" key="3">
    <source>
        <dbReference type="ARBA" id="ARBA00023186"/>
    </source>
</evidence>
<dbReference type="SMART" id="SM00833">
    <property type="entry name" value="CobW_C"/>
    <property type="match status" value="1"/>
</dbReference>
<dbReference type="GO" id="GO:0005737">
    <property type="term" value="C:cytoplasm"/>
    <property type="evidence" value="ECO:0007669"/>
    <property type="project" value="TreeGrafter"/>
</dbReference>
<dbReference type="Pfam" id="PF07683">
    <property type="entry name" value="CobW_C"/>
    <property type="match status" value="1"/>
</dbReference>
<evidence type="ECO:0000313" key="8">
    <source>
        <dbReference type="Proteomes" id="UP000013782"/>
    </source>
</evidence>
<dbReference type="GO" id="GO:0000166">
    <property type="term" value="F:nucleotide binding"/>
    <property type="evidence" value="ECO:0007669"/>
    <property type="project" value="UniProtKB-KW"/>
</dbReference>